<proteinExistence type="predicted"/>
<protein>
    <submittedName>
        <fullName evidence="1">Uncharacterized protein</fullName>
    </submittedName>
</protein>
<name>A0A0N7L512_PLAHL</name>
<evidence type="ECO:0000313" key="2">
    <source>
        <dbReference type="Proteomes" id="UP000054928"/>
    </source>
</evidence>
<accession>A0A0N7L512</accession>
<dbReference type="Proteomes" id="UP000054928">
    <property type="component" value="Unassembled WGS sequence"/>
</dbReference>
<reference evidence="2" key="1">
    <citation type="submission" date="2014-09" db="EMBL/GenBank/DDBJ databases">
        <authorList>
            <person name="Sharma Rahul"/>
            <person name="Thines Marco"/>
        </authorList>
    </citation>
    <scope>NUCLEOTIDE SEQUENCE [LARGE SCALE GENOMIC DNA]</scope>
</reference>
<dbReference type="RefSeq" id="XP_024576556.1">
    <property type="nucleotide sequence ID" value="XM_024725818.1"/>
</dbReference>
<dbReference type="GeneID" id="36405454"/>
<evidence type="ECO:0000313" key="1">
    <source>
        <dbReference type="EMBL" id="CEG40187.1"/>
    </source>
</evidence>
<dbReference type="EMBL" id="CCYD01000468">
    <property type="protein sequence ID" value="CEG40187.1"/>
    <property type="molecule type" value="Genomic_DNA"/>
</dbReference>
<dbReference type="AlphaFoldDB" id="A0A0N7L512"/>
<sequence length="60" mass="6868">MSILIGFSVAFCRCENETPFKAAFELQVYQHPKFSEANVCKDETKQCLQENVGVKCNMFD</sequence>
<organism evidence="1 2">
    <name type="scientific">Plasmopara halstedii</name>
    <name type="common">Downy mildew of sunflower</name>
    <dbReference type="NCBI Taxonomy" id="4781"/>
    <lineage>
        <taxon>Eukaryota</taxon>
        <taxon>Sar</taxon>
        <taxon>Stramenopiles</taxon>
        <taxon>Oomycota</taxon>
        <taxon>Peronosporomycetes</taxon>
        <taxon>Peronosporales</taxon>
        <taxon>Peronosporaceae</taxon>
        <taxon>Plasmopara</taxon>
    </lineage>
</organism>
<keyword evidence="2" id="KW-1185">Reference proteome</keyword>